<keyword evidence="1" id="KW-0436">Ligase</keyword>
<dbReference type="PROSITE" id="PS50975">
    <property type="entry name" value="ATP_GRASP"/>
    <property type="match status" value="1"/>
</dbReference>
<dbReference type="EMBL" id="CP079955">
    <property type="protein sequence ID" value="QYA33536.1"/>
    <property type="molecule type" value="Genomic_DNA"/>
</dbReference>
<name>A0AAT9P917_9STAP</name>
<dbReference type="PANTHER" id="PTHR43585:SF2">
    <property type="entry name" value="ATP-GRASP ENZYME FSQD"/>
    <property type="match status" value="1"/>
</dbReference>
<accession>A0AAT9P917</accession>
<dbReference type="InterPro" id="IPR011761">
    <property type="entry name" value="ATP-grasp"/>
</dbReference>
<evidence type="ECO:0000256" key="1">
    <source>
        <dbReference type="ARBA" id="ARBA00022598"/>
    </source>
</evidence>
<evidence type="ECO:0000313" key="6">
    <source>
        <dbReference type="EMBL" id="QYA33536.1"/>
    </source>
</evidence>
<keyword evidence="2 4" id="KW-0547">Nucleotide-binding</keyword>
<evidence type="ECO:0000256" key="4">
    <source>
        <dbReference type="PROSITE-ProRule" id="PRU00409"/>
    </source>
</evidence>
<protein>
    <submittedName>
        <fullName evidence="6">ATP-grasp domain-containing protein</fullName>
    </submittedName>
</protein>
<reference evidence="6" key="1">
    <citation type="submission" date="2021-07" db="EMBL/GenBank/DDBJ databases">
        <title>Prevalence and characterization of methicillin-resistant Macrococcus spp. in food producing animals and meat in Switzerland in 2019.</title>
        <authorList>
            <person name="Keller J.E."/>
            <person name="Schwendener S."/>
            <person name="Neuenschwander J."/>
            <person name="Overesch G."/>
            <person name="Perreten V."/>
        </authorList>
    </citation>
    <scope>NUCLEOTIDE SEQUENCE</scope>
    <source>
        <strain evidence="6">19Msa1099</strain>
    </source>
</reference>
<dbReference type="GO" id="GO:0005524">
    <property type="term" value="F:ATP binding"/>
    <property type="evidence" value="ECO:0007669"/>
    <property type="project" value="UniProtKB-UniRule"/>
</dbReference>
<dbReference type="Pfam" id="PF13535">
    <property type="entry name" value="ATP-grasp_4"/>
    <property type="match status" value="1"/>
</dbReference>
<evidence type="ECO:0000256" key="3">
    <source>
        <dbReference type="ARBA" id="ARBA00022840"/>
    </source>
</evidence>
<dbReference type="GO" id="GO:0046872">
    <property type="term" value="F:metal ion binding"/>
    <property type="evidence" value="ECO:0007669"/>
    <property type="project" value="InterPro"/>
</dbReference>
<evidence type="ECO:0000259" key="5">
    <source>
        <dbReference type="PROSITE" id="PS50975"/>
    </source>
</evidence>
<dbReference type="InterPro" id="IPR040570">
    <property type="entry name" value="LAL_C2"/>
</dbReference>
<dbReference type="PANTHER" id="PTHR43585">
    <property type="entry name" value="FUMIPYRROLE BIOSYNTHESIS PROTEIN C"/>
    <property type="match status" value="1"/>
</dbReference>
<feature type="domain" description="ATP-grasp" evidence="5">
    <location>
        <begin position="106"/>
        <end position="299"/>
    </location>
</feature>
<evidence type="ECO:0000256" key="2">
    <source>
        <dbReference type="ARBA" id="ARBA00022741"/>
    </source>
</evidence>
<dbReference type="Pfam" id="PF18603">
    <property type="entry name" value="LAL_C2"/>
    <property type="match status" value="1"/>
</dbReference>
<organism evidence="6">
    <name type="scientific">Macrococcus psychrotolerans</name>
    <dbReference type="NCBI Taxonomy" id="3039389"/>
    <lineage>
        <taxon>Bacteria</taxon>
        <taxon>Bacillati</taxon>
        <taxon>Bacillota</taxon>
        <taxon>Bacilli</taxon>
        <taxon>Bacillales</taxon>
        <taxon>Staphylococcaceae</taxon>
        <taxon>Macrococcus</taxon>
    </lineage>
</organism>
<sequence>MKIIILGGSLLQVPLIKKAKQLGLEVVLIDFNSNAIGIEYADKFYEVSTNNTDRIETIFLEENAKCIITAATDSPMKSIAKINDKYNLIGIDFETALNATNKALMRTKLQEQQVPIPNFIKVNNYQDFIEALQLFKGKKIIKPVDSSGSRGIFLLEDDTYSRDAFDHAKKYSTNGDILIEEYLIGDEISVESIVIEGETHIIAVTDKITTGKPHFIELGHSIPSKFEGEVLSNIYEVTKQANQALGISIGPSHTEIIITDSGPKIVEVGARLGGDFITSHLVPESTNVDLLKLHILQSIGEKISIGNIESYGSTIRYFQSLEGIVKKLSLENVDDNDNIVDLCFYVRVNDKVNKLTSSGSRIGHIIYKSESVEKAIKEVEEVMKQIEIEVE</sequence>
<gene>
    <name evidence="6" type="ORF">KYI10_03655</name>
</gene>
<dbReference type="InterPro" id="IPR052032">
    <property type="entry name" value="ATP-dep_AA_Ligase"/>
</dbReference>
<dbReference type="AlphaFoldDB" id="A0AAT9P917"/>
<keyword evidence="3 4" id="KW-0067">ATP-binding</keyword>
<dbReference type="GO" id="GO:0016874">
    <property type="term" value="F:ligase activity"/>
    <property type="evidence" value="ECO:0007669"/>
    <property type="project" value="UniProtKB-KW"/>
</dbReference>
<proteinExistence type="predicted"/>